<dbReference type="GeneID" id="78774660"/>
<organism evidence="2 3">
    <name type="scientific">Caenorhabditis remanei</name>
    <name type="common">Caenorhabditis vulgaris</name>
    <dbReference type="NCBI Taxonomy" id="31234"/>
    <lineage>
        <taxon>Eukaryota</taxon>
        <taxon>Metazoa</taxon>
        <taxon>Ecdysozoa</taxon>
        <taxon>Nematoda</taxon>
        <taxon>Chromadorea</taxon>
        <taxon>Rhabditida</taxon>
        <taxon>Rhabditina</taxon>
        <taxon>Rhabditomorpha</taxon>
        <taxon>Rhabditoidea</taxon>
        <taxon>Rhabditidae</taxon>
        <taxon>Peloderinae</taxon>
        <taxon>Caenorhabditis</taxon>
    </lineage>
</organism>
<reference evidence="2 3" key="1">
    <citation type="submission" date="2019-12" db="EMBL/GenBank/DDBJ databases">
        <title>Chromosome-level assembly of the Caenorhabditis remanei genome.</title>
        <authorList>
            <person name="Teterina A.A."/>
            <person name="Willis J.H."/>
            <person name="Phillips P.C."/>
        </authorList>
    </citation>
    <scope>NUCLEOTIDE SEQUENCE [LARGE SCALE GENOMIC DNA]</scope>
    <source>
        <strain evidence="2 3">PX506</strain>
        <tissue evidence="2">Whole organism</tissue>
    </source>
</reference>
<dbReference type="EMBL" id="WUAV01000003">
    <property type="protein sequence ID" value="KAF1760253.1"/>
    <property type="molecule type" value="Genomic_DNA"/>
</dbReference>
<dbReference type="PROSITE" id="PS50181">
    <property type="entry name" value="FBOX"/>
    <property type="match status" value="1"/>
</dbReference>
<dbReference type="Proteomes" id="UP000483820">
    <property type="component" value="Chromosome III"/>
</dbReference>
<dbReference type="PANTHER" id="PTHR22899">
    <property type="entry name" value="CYCLIN-RELATED F-BOX FAMILY"/>
    <property type="match status" value="1"/>
</dbReference>
<accession>A0A6A5H0T7</accession>
<dbReference type="SUPFAM" id="SSF81383">
    <property type="entry name" value="F-box domain"/>
    <property type="match status" value="1"/>
</dbReference>
<gene>
    <name evidence="2" type="ORF">GCK72_008499</name>
</gene>
<name>A0A6A5H0T7_CAERE</name>
<evidence type="ECO:0000313" key="3">
    <source>
        <dbReference type="Proteomes" id="UP000483820"/>
    </source>
</evidence>
<dbReference type="RefSeq" id="XP_053586435.1">
    <property type="nucleotide sequence ID" value="XM_053726858.1"/>
</dbReference>
<dbReference type="Pfam" id="PF07735">
    <property type="entry name" value="FBA_2"/>
    <property type="match status" value="1"/>
</dbReference>
<dbReference type="PANTHER" id="PTHR22899:SF0">
    <property type="entry name" value="F-BOX ASSOCIATED DOMAIN-CONTAINING PROTEIN-RELATED"/>
    <property type="match status" value="1"/>
</dbReference>
<dbReference type="CTD" id="78774660"/>
<dbReference type="AlphaFoldDB" id="A0A6A5H0T7"/>
<comment type="caution">
    <text evidence="2">The sequence shown here is derived from an EMBL/GenBank/DDBJ whole genome shotgun (WGS) entry which is preliminary data.</text>
</comment>
<dbReference type="KEGG" id="crq:GCK72_008499"/>
<dbReference type="InterPro" id="IPR012885">
    <property type="entry name" value="F-box_Sdz-33"/>
</dbReference>
<dbReference type="InterPro" id="IPR001810">
    <property type="entry name" value="F-box_dom"/>
</dbReference>
<dbReference type="InterPro" id="IPR053222">
    <property type="entry name" value="Zygotic_Embryogenesis-Asso"/>
</dbReference>
<proteinExistence type="predicted"/>
<protein>
    <recommendedName>
        <fullName evidence="1">F-box domain-containing protein</fullName>
    </recommendedName>
</protein>
<evidence type="ECO:0000259" key="1">
    <source>
        <dbReference type="PROSITE" id="PS50181"/>
    </source>
</evidence>
<dbReference type="InterPro" id="IPR036047">
    <property type="entry name" value="F-box-like_dom_sf"/>
</dbReference>
<dbReference type="Pfam" id="PF00646">
    <property type="entry name" value="F-box"/>
    <property type="match status" value="1"/>
</dbReference>
<evidence type="ECO:0000313" key="2">
    <source>
        <dbReference type="EMBL" id="KAF1760253.1"/>
    </source>
</evidence>
<feature type="domain" description="F-box" evidence="1">
    <location>
        <begin position="4"/>
        <end position="51"/>
    </location>
</feature>
<sequence>MEPSFPLFRLPKNVIVQVLQSTDPKELLIISLVSTKTKNLVTSLGLRARNIFIAFYHEVSITVNIGRFGWNLIFRNDPNDQNAEFDITRPISASTFSLHKTFQPSTPFNFNNWLDHILTVFCYTKPLTVAFEPGSERFEMQSLKISLKNVNFAKIQGVTNIRTKEILKTFKDLNALYLRSIIFEDACEVQKFFIQNFKTIIFHDVYSLDDMLLANSEIVNFRRPTTHKQFNRFVKHWIRGSNPRLQCMYLSITNSNSVSRDVLLKGIQCVDVAEEKQLEICRKQGIVSDNMVEIRRKDGTPAVIATKEYENNILRIRFLVFY</sequence>